<dbReference type="PANTHER" id="PTHR11276">
    <property type="entry name" value="DNA POLYMERASE TYPE-X FAMILY MEMBER"/>
    <property type="match status" value="1"/>
</dbReference>
<proteinExistence type="predicted"/>
<feature type="region of interest" description="Disordered" evidence="1">
    <location>
        <begin position="517"/>
        <end position="558"/>
    </location>
</feature>
<feature type="region of interest" description="Disordered" evidence="1">
    <location>
        <begin position="427"/>
        <end position="482"/>
    </location>
</feature>
<dbReference type="GO" id="GO:0005634">
    <property type="term" value="C:nucleus"/>
    <property type="evidence" value="ECO:0007669"/>
    <property type="project" value="TreeGrafter"/>
</dbReference>
<dbReference type="EMBL" id="MU167208">
    <property type="protein sequence ID" value="KAG0152290.1"/>
    <property type="molecule type" value="Genomic_DNA"/>
</dbReference>
<dbReference type="InterPro" id="IPR022312">
    <property type="entry name" value="DNA_pol_X"/>
</dbReference>
<feature type="compositionally biased region" description="Polar residues" evidence="1">
    <location>
        <begin position="16"/>
        <end position="29"/>
    </location>
</feature>
<evidence type="ECO:0008006" key="4">
    <source>
        <dbReference type="Google" id="ProtNLM"/>
    </source>
</evidence>
<name>A0A9P6TI14_9BASI</name>
<feature type="compositionally biased region" description="Low complexity" evidence="1">
    <location>
        <begin position="109"/>
        <end position="119"/>
    </location>
</feature>
<feature type="compositionally biased region" description="Basic and acidic residues" evidence="1">
    <location>
        <begin position="427"/>
        <end position="438"/>
    </location>
</feature>
<sequence length="712" mass="78994">MSTSGSTRHPRPHSPSEASRISTSSNIDSPDSEENDLIEWEKRSKAWMAAYEVKVSKCIELNRFPDGLLDLMASPLPRVPHLHNPLKTAPEVLSASQTQLKKNAETNTASAGSSAAPSTSRRRRVDQGPPDEPLSRIPSPDLPPSLICNQSDRPTSVIPLTRSIAAQEPSENEEENHYVDHDTIIEDFTDVDIPATTNSPLTHEHASILPQDLLKPFRREKQSLDVSIKFRTDASTSKRDSSSNATSFGTSKKTKELRTIADYEKLSSREKASRFPSVELFKNFLNGAFAPASSVGQPKSKRKRAIFSDTDICYLLDITIRQKLNATDRMRMQKLSEAGAKLHSKPKVGQTTHIIIGGVVESWKICRKAIGEVLSDNKELREINEMIRGPDDGEAGVNVIWLLNARWIENSLSSMTRMPEKAYRIKPRDSNHAKKPITDSKLPTIIPSGSRSGIRPSTGTRKPTIRNSSGSSHRECSSESDEIEISITSALPPIVRSGPLPAATTSVTGLDREIQRARLGEGREVEGSEDDRSDSLSDDDESSREGHDLARHGPNFNTTWDTRKLYQTKYARDRPGGGVIKKDGPNADICEKVNFEESERYFENCLEAGIGVRTAEKIVESAHTGTSRRFEFTTEQDTVRTLLVGIYAAQEIGLRYYDDLQEGIPRQEVVQLFDFIRAAELAADVHKLVLALKINSNLLVFPMGSYRRGGET</sequence>
<feature type="region of interest" description="Disordered" evidence="1">
    <location>
        <begin position="1"/>
        <end position="36"/>
    </location>
</feature>
<feature type="compositionally biased region" description="Acidic residues" evidence="1">
    <location>
        <begin position="527"/>
        <end position="542"/>
    </location>
</feature>
<dbReference type="GO" id="GO:0003887">
    <property type="term" value="F:DNA-directed DNA polymerase activity"/>
    <property type="evidence" value="ECO:0007669"/>
    <property type="project" value="InterPro"/>
</dbReference>
<reference evidence="2" key="1">
    <citation type="submission" date="2013-11" db="EMBL/GenBank/DDBJ databases">
        <title>Genome sequence of the fusiform rust pathogen reveals effectors for host alternation and coevolution with pine.</title>
        <authorList>
            <consortium name="DOE Joint Genome Institute"/>
            <person name="Smith K."/>
            <person name="Pendleton A."/>
            <person name="Kubisiak T."/>
            <person name="Anderson C."/>
            <person name="Salamov A."/>
            <person name="Aerts A."/>
            <person name="Riley R."/>
            <person name="Clum A."/>
            <person name="Lindquist E."/>
            <person name="Ence D."/>
            <person name="Campbell M."/>
            <person name="Kronenberg Z."/>
            <person name="Feau N."/>
            <person name="Dhillon B."/>
            <person name="Hamelin R."/>
            <person name="Burleigh J."/>
            <person name="Smith J."/>
            <person name="Yandell M."/>
            <person name="Nelson C."/>
            <person name="Grigoriev I."/>
            <person name="Davis J."/>
        </authorList>
    </citation>
    <scope>NUCLEOTIDE SEQUENCE</scope>
    <source>
        <strain evidence="2">G11</strain>
    </source>
</reference>
<feature type="region of interest" description="Disordered" evidence="1">
    <location>
        <begin position="99"/>
        <end position="154"/>
    </location>
</feature>
<protein>
    <recommendedName>
        <fullName evidence="4">BRCT domain-containing protein</fullName>
    </recommendedName>
</protein>
<feature type="compositionally biased region" description="Polar residues" evidence="1">
    <location>
        <begin position="99"/>
        <end position="108"/>
    </location>
</feature>
<dbReference type="GO" id="GO:0006303">
    <property type="term" value="P:double-strand break repair via nonhomologous end joining"/>
    <property type="evidence" value="ECO:0007669"/>
    <property type="project" value="TreeGrafter"/>
</dbReference>
<dbReference type="Proteomes" id="UP000886653">
    <property type="component" value="Unassembled WGS sequence"/>
</dbReference>
<dbReference type="AlphaFoldDB" id="A0A9P6TI14"/>
<comment type="caution">
    <text evidence="2">The sequence shown here is derived from an EMBL/GenBank/DDBJ whole genome shotgun (WGS) entry which is preliminary data.</text>
</comment>
<feature type="compositionally biased region" description="Polar residues" evidence="1">
    <location>
        <begin position="447"/>
        <end position="467"/>
    </location>
</feature>
<keyword evidence="3" id="KW-1185">Reference proteome</keyword>
<evidence type="ECO:0000313" key="2">
    <source>
        <dbReference type="EMBL" id="KAG0152290.1"/>
    </source>
</evidence>
<evidence type="ECO:0000256" key="1">
    <source>
        <dbReference type="SAM" id="MobiDB-lite"/>
    </source>
</evidence>
<gene>
    <name evidence="2" type="ORF">CROQUDRAFT_85354</name>
</gene>
<dbReference type="PANTHER" id="PTHR11276:SF28">
    <property type="entry name" value="DNA POLYMERASE LAMBDA"/>
    <property type="match status" value="1"/>
</dbReference>
<feature type="compositionally biased region" description="Basic and acidic residues" evidence="1">
    <location>
        <begin position="517"/>
        <end position="526"/>
    </location>
</feature>
<feature type="region of interest" description="Disordered" evidence="1">
    <location>
        <begin position="493"/>
        <end position="512"/>
    </location>
</feature>
<accession>A0A9P6TI14</accession>
<dbReference type="OrthoDB" id="2501940at2759"/>
<dbReference type="GO" id="GO:0003677">
    <property type="term" value="F:DNA binding"/>
    <property type="evidence" value="ECO:0007669"/>
    <property type="project" value="InterPro"/>
</dbReference>
<organism evidence="2 3">
    <name type="scientific">Cronartium quercuum f. sp. fusiforme G11</name>
    <dbReference type="NCBI Taxonomy" id="708437"/>
    <lineage>
        <taxon>Eukaryota</taxon>
        <taxon>Fungi</taxon>
        <taxon>Dikarya</taxon>
        <taxon>Basidiomycota</taxon>
        <taxon>Pucciniomycotina</taxon>
        <taxon>Pucciniomycetes</taxon>
        <taxon>Pucciniales</taxon>
        <taxon>Coleosporiaceae</taxon>
        <taxon>Cronartium</taxon>
    </lineage>
</organism>
<evidence type="ECO:0000313" key="3">
    <source>
        <dbReference type="Proteomes" id="UP000886653"/>
    </source>
</evidence>